<organism evidence="2 3">
    <name type="scientific">Paractinoplanes lichenicola</name>
    <dbReference type="NCBI Taxonomy" id="2802976"/>
    <lineage>
        <taxon>Bacteria</taxon>
        <taxon>Bacillati</taxon>
        <taxon>Actinomycetota</taxon>
        <taxon>Actinomycetes</taxon>
        <taxon>Micromonosporales</taxon>
        <taxon>Micromonosporaceae</taxon>
        <taxon>Paractinoplanes</taxon>
    </lineage>
</organism>
<keyword evidence="1" id="KW-0812">Transmembrane</keyword>
<proteinExistence type="predicted"/>
<evidence type="ECO:0000256" key="1">
    <source>
        <dbReference type="SAM" id="Phobius"/>
    </source>
</evidence>
<keyword evidence="3" id="KW-1185">Reference proteome</keyword>
<accession>A0ABS1VYC5</accession>
<name>A0ABS1VYC5_9ACTN</name>
<gene>
    <name evidence="2" type="ORF">JKJ07_34765</name>
</gene>
<feature type="transmembrane region" description="Helical" evidence="1">
    <location>
        <begin position="6"/>
        <end position="25"/>
    </location>
</feature>
<comment type="caution">
    <text evidence="2">The sequence shown here is derived from an EMBL/GenBank/DDBJ whole genome shotgun (WGS) entry which is preliminary data.</text>
</comment>
<evidence type="ECO:0000313" key="3">
    <source>
        <dbReference type="Proteomes" id="UP000598996"/>
    </source>
</evidence>
<keyword evidence="1" id="KW-0472">Membrane</keyword>
<reference evidence="2 3" key="1">
    <citation type="submission" date="2021-01" db="EMBL/GenBank/DDBJ databases">
        <title>Actinoplanes sp. nov. LDG1-01 isolated from lichen.</title>
        <authorList>
            <person name="Saeng-In P."/>
            <person name="Phongsopitanun W."/>
            <person name="Kanchanasin P."/>
            <person name="Yuki M."/>
            <person name="Kudo T."/>
            <person name="Ohkuma M."/>
            <person name="Tanasupawat S."/>
        </authorList>
    </citation>
    <scope>NUCLEOTIDE SEQUENCE [LARGE SCALE GENOMIC DNA]</scope>
    <source>
        <strain evidence="2 3">LDG1-01</strain>
    </source>
</reference>
<evidence type="ECO:0008006" key="4">
    <source>
        <dbReference type="Google" id="ProtNLM"/>
    </source>
</evidence>
<sequence length="180" mass="20526">MPEPWVFVVSALGAIMVVGFVQERLDEKAARLGRTFSSSEQPWPRRWRWLCRTGRHSSLSYATGEAPCAVEFRCTTCGDVTGAGFEHLWGEFGEKDPRCVATSLCVSCDKPRYQDRHRETVVKAWETPDLALRERFEECAVIAVCEDCESEREVTLDHDHTYPGDRYRCGRCGWVDDIGE</sequence>
<evidence type="ECO:0000313" key="2">
    <source>
        <dbReference type="EMBL" id="MBL7259492.1"/>
    </source>
</evidence>
<dbReference type="EMBL" id="JAENHO010000011">
    <property type="protein sequence ID" value="MBL7259492.1"/>
    <property type="molecule type" value="Genomic_DNA"/>
</dbReference>
<keyword evidence="1" id="KW-1133">Transmembrane helix</keyword>
<dbReference type="RefSeq" id="WP_202996190.1">
    <property type="nucleotide sequence ID" value="NZ_JAENHO010000011.1"/>
</dbReference>
<dbReference type="Proteomes" id="UP000598996">
    <property type="component" value="Unassembled WGS sequence"/>
</dbReference>
<protein>
    <recommendedName>
        <fullName evidence="4">HNH endonuclease</fullName>
    </recommendedName>
</protein>